<dbReference type="RefSeq" id="WP_181611599.1">
    <property type="nucleotide sequence ID" value="NZ_BAABAM010000003.1"/>
</dbReference>
<protein>
    <submittedName>
        <fullName evidence="3">Uncharacterized protein (DUF305 family)</fullName>
    </submittedName>
</protein>
<dbReference type="Proteomes" id="UP000530928">
    <property type="component" value="Unassembled WGS sequence"/>
</dbReference>
<dbReference type="InterPro" id="IPR005183">
    <property type="entry name" value="DUF305_CopM-like"/>
</dbReference>
<evidence type="ECO:0000313" key="4">
    <source>
        <dbReference type="Proteomes" id="UP000530928"/>
    </source>
</evidence>
<evidence type="ECO:0000313" key="3">
    <source>
        <dbReference type="EMBL" id="MBA2892884.1"/>
    </source>
</evidence>
<accession>A0A7W0HRD4</accession>
<comment type="caution">
    <text evidence="3">The sequence shown here is derived from an EMBL/GenBank/DDBJ whole genome shotgun (WGS) entry which is preliminary data.</text>
</comment>
<dbReference type="PANTHER" id="PTHR36933:SF1">
    <property type="entry name" value="SLL0788 PROTEIN"/>
    <property type="match status" value="1"/>
</dbReference>
<feature type="domain" description="DUF305" evidence="2">
    <location>
        <begin position="45"/>
        <end position="185"/>
    </location>
</feature>
<dbReference type="Gene3D" id="1.20.1260.10">
    <property type="match status" value="1"/>
</dbReference>
<name>A0A7W0HRD4_9ACTN</name>
<dbReference type="InterPro" id="IPR012347">
    <property type="entry name" value="Ferritin-like"/>
</dbReference>
<feature type="signal peptide" evidence="1">
    <location>
        <begin position="1"/>
        <end position="19"/>
    </location>
</feature>
<dbReference type="AlphaFoldDB" id="A0A7W0HRD4"/>
<feature type="chain" id="PRO_5039609532" evidence="1">
    <location>
        <begin position="20"/>
        <end position="188"/>
    </location>
</feature>
<dbReference type="Pfam" id="PF03713">
    <property type="entry name" value="DUF305"/>
    <property type="match status" value="1"/>
</dbReference>
<evidence type="ECO:0000259" key="2">
    <source>
        <dbReference type="Pfam" id="PF03713"/>
    </source>
</evidence>
<gene>
    <name evidence="3" type="ORF">HNR30_004238</name>
</gene>
<dbReference type="PANTHER" id="PTHR36933">
    <property type="entry name" value="SLL0788 PROTEIN"/>
    <property type="match status" value="1"/>
</dbReference>
<sequence>MFKRTIVAVAGALALAACGNTSTTVTPATPASSPAASAASFNDADVMFAQMMIPHHRQAVRMADLAATRAADPEIKELAGRIKAAQDPEITTLTGWLTAWGEPVEAPMHHGMPGMLSDDDMARLGAAQGAAFDRLFAEQMIAHHEGAIEMAETERSDGRDPAAKALAKEIAEAQKAEVAQLRKILERI</sequence>
<evidence type="ECO:0000256" key="1">
    <source>
        <dbReference type="SAM" id="SignalP"/>
    </source>
</evidence>
<keyword evidence="4" id="KW-1185">Reference proteome</keyword>
<dbReference type="EMBL" id="JACDUR010000004">
    <property type="protein sequence ID" value="MBA2892884.1"/>
    <property type="molecule type" value="Genomic_DNA"/>
</dbReference>
<proteinExistence type="predicted"/>
<dbReference type="PROSITE" id="PS51257">
    <property type="entry name" value="PROKAR_LIPOPROTEIN"/>
    <property type="match status" value="1"/>
</dbReference>
<keyword evidence="1" id="KW-0732">Signal</keyword>
<organism evidence="3 4">
    <name type="scientific">Nonomuraea soli</name>
    <dbReference type="NCBI Taxonomy" id="1032476"/>
    <lineage>
        <taxon>Bacteria</taxon>
        <taxon>Bacillati</taxon>
        <taxon>Actinomycetota</taxon>
        <taxon>Actinomycetes</taxon>
        <taxon>Streptosporangiales</taxon>
        <taxon>Streptosporangiaceae</taxon>
        <taxon>Nonomuraea</taxon>
    </lineage>
</organism>
<reference evidence="3 4" key="1">
    <citation type="submission" date="2020-07" db="EMBL/GenBank/DDBJ databases">
        <title>Genomic Encyclopedia of Type Strains, Phase IV (KMG-IV): sequencing the most valuable type-strain genomes for metagenomic binning, comparative biology and taxonomic classification.</title>
        <authorList>
            <person name="Goeker M."/>
        </authorList>
    </citation>
    <scope>NUCLEOTIDE SEQUENCE [LARGE SCALE GENOMIC DNA]</scope>
    <source>
        <strain evidence="3 4">DSM 45533</strain>
    </source>
</reference>